<dbReference type="InterPro" id="IPR013424">
    <property type="entry name" value="Ice-binding_C"/>
</dbReference>
<dbReference type="InterPro" id="IPR026374">
    <property type="entry name" value="Cyano_PEP"/>
</dbReference>
<protein>
    <submittedName>
        <fullName evidence="1">PEP-CTERM sorting domain-containing protein</fullName>
    </submittedName>
</protein>
<reference evidence="1 2" key="1">
    <citation type="submission" date="2019-12" db="EMBL/GenBank/DDBJ databases">
        <title>Complete genome sequence of Microcystis aeruginosa strain FD4.</title>
        <authorList>
            <person name="Urakawa H."/>
        </authorList>
    </citation>
    <scope>NUCLEOTIDE SEQUENCE [LARGE SCALE GENOMIC DNA]</scope>
    <source>
        <strain evidence="1 2">FD4</strain>
    </source>
</reference>
<evidence type="ECO:0000313" key="1">
    <source>
        <dbReference type="EMBL" id="QGZ92809.1"/>
    </source>
</evidence>
<dbReference type="AlphaFoldDB" id="A0A857DCD9"/>
<gene>
    <name evidence="1" type="ORF">GQR42_17705</name>
</gene>
<name>A0A857DCD9_MICAE</name>
<dbReference type="Proteomes" id="UP000438345">
    <property type="component" value="Chromosome"/>
</dbReference>
<evidence type="ECO:0000313" key="2">
    <source>
        <dbReference type="Proteomes" id="UP000438345"/>
    </source>
</evidence>
<sequence>MNVNAQSNIYGAGQSIPPSQVGGAGILPPVYNFSAAAKQVLTFSQITGIINYGVPLSNGPDGADIRDVTKGAYFHPSLNGISGIIGEGIGRYLVGVFLDNSTPTSPAPNPLNFSGNYNFKELSPLLKQTFFIGDGLTGTGFGDIQKFNVPEKATRLFLGFFDGPGVSSTGEIPVGFYGDNTGSFIAEFQIQPSPISNIPESTTPIPEPSTILGIVTLGLGALFSKKHKQDDNNDD</sequence>
<accession>A0A857DCD9</accession>
<dbReference type="EMBL" id="CP046973">
    <property type="protein sequence ID" value="QGZ92809.1"/>
    <property type="molecule type" value="Genomic_DNA"/>
</dbReference>
<proteinExistence type="predicted"/>
<dbReference type="NCBIfam" id="TIGR02595">
    <property type="entry name" value="PEP_CTERM"/>
    <property type="match status" value="1"/>
</dbReference>
<dbReference type="NCBIfam" id="TIGR04155">
    <property type="entry name" value="cyano_PEP"/>
    <property type="match status" value="1"/>
</dbReference>
<organism evidence="1 2">
    <name type="scientific">Microcystis aeruginosa FD4</name>
    <dbReference type="NCBI Taxonomy" id="2686288"/>
    <lineage>
        <taxon>Bacteria</taxon>
        <taxon>Bacillati</taxon>
        <taxon>Cyanobacteriota</taxon>
        <taxon>Cyanophyceae</taxon>
        <taxon>Oscillatoriophycideae</taxon>
        <taxon>Chroococcales</taxon>
        <taxon>Microcystaceae</taxon>
        <taxon>Microcystis</taxon>
    </lineage>
</organism>